<feature type="region of interest" description="Disordered" evidence="1">
    <location>
        <begin position="663"/>
        <end position="686"/>
    </location>
</feature>
<organism evidence="2 3">
    <name type="scientific">Fusarium longipes</name>
    <dbReference type="NCBI Taxonomy" id="694270"/>
    <lineage>
        <taxon>Eukaryota</taxon>
        <taxon>Fungi</taxon>
        <taxon>Dikarya</taxon>
        <taxon>Ascomycota</taxon>
        <taxon>Pezizomycotina</taxon>
        <taxon>Sordariomycetes</taxon>
        <taxon>Hypocreomycetidae</taxon>
        <taxon>Hypocreales</taxon>
        <taxon>Nectriaceae</taxon>
        <taxon>Fusarium</taxon>
    </lineage>
</organism>
<name>A0A395RZ30_9HYPO</name>
<feature type="region of interest" description="Disordered" evidence="1">
    <location>
        <begin position="378"/>
        <end position="410"/>
    </location>
</feature>
<evidence type="ECO:0000313" key="3">
    <source>
        <dbReference type="Proteomes" id="UP000266234"/>
    </source>
</evidence>
<accession>A0A395RZ30</accession>
<protein>
    <submittedName>
        <fullName evidence="2">Uncharacterized protein</fullName>
    </submittedName>
</protein>
<feature type="region of interest" description="Disordered" evidence="1">
    <location>
        <begin position="1013"/>
        <end position="1035"/>
    </location>
</feature>
<dbReference type="AlphaFoldDB" id="A0A395RZ30"/>
<comment type="caution">
    <text evidence="2">The sequence shown here is derived from an EMBL/GenBank/DDBJ whole genome shotgun (WGS) entry which is preliminary data.</text>
</comment>
<feature type="compositionally biased region" description="Polar residues" evidence="1">
    <location>
        <begin position="389"/>
        <end position="410"/>
    </location>
</feature>
<reference evidence="2 3" key="1">
    <citation type="journal article" date="2018" name="PLoS Pathog.">
        <title>Evolution of structural diversity of trichothecenes, a family of toxins produced by plant pathogenic and entomopathogenic fungi.</title>
        <authorList>
            <person name="Proctor R.H."/>
            <person name="McCormick S.P."/>
            <person name="Kim H.S."/>
            <person name="Cardoza R.E."/>
            <person name="Stanley A.M."/>
            <person name="Lindo L."/>
            <person name="Kelly A."/>
            <person name="Brown D.W."/>
            <person name="Lee T."/>
            <person name="Vaughan M.M."/>
            <person name="Alexander N.J."/>
            <person name="Busman M."/>
            <person name="Gutierrez S."/>
        </authorList>
    </citation>
    <scope>NUCLEOTIDE SEQUENCE [LARGE SCALE GENOMIC DNA]</scope>
    <source>
        <strain evidence="2 3">NRRL 20695</strain>
    </source>
</reference>
<dbReference type="EMBL" id="PXOG01000236">
    <property type="protein sequence ID" value="RGP65294.1"/>
    <property type="molecule type" value="Genomic_DNA"/>
</dbReference>
<gene>
    <name evidence="2" type="ORF">FLONG3_9270</name>
</gene>
<evidence type="ECO:0000256" key="1">
    <source>
        <dbReference type="SAM" id="MobiDB-lite"/>
    </source>
</evidence>
<proteinExistence type="predicted"/>
<keyword evidence="3" id="KW-1185">Reference proteome</keyword>
<dbReference type="OrthoDB" id="3439512at2759"/>
<feature type="compositionally biased region" description="Polar residues" evidence="1">
    <location>
        <begin position="1015"/>
        <end position="1027"/>
    </location>
</feature>
<evidence type="ECO:0000313" key="2">
    <source>
        <dbReference type="EMBL" id="RGP65294.1"/>
    </source>
</evidence>
<dbReference type="Proteomes" id="UP000266234">
    <property type="component" value="Unassembled WGS sequence"/>
</dbReference>
<sequence>MEGYTEFYISCNPPLLPIGVSSIVADITKELEESVIEVLYEPENTWFKFISAIPHQPEITRWMHDRLEQLLDTEVCLITDDQDQHDATCLDTGARPDVRVLAETPHVIPYPSFLQISADILEQYDPFRYPDHIKCLPHKRVWQSPEELEGFSVPSLLAKYKPLLPALFSESGLEKLGELTRCQMSHNLRGSMVYIGSDHDVDALDAVTRKLNMLASFMDAPSATTSHFAFTEKTEHAKACYVWTTQIGLSRLTYVDPDCSDLEEQYKRIAGAVTLRVGIANRKGLLAPDSTTYPTESKAAVQKQPGYRPFEGYTYCNKRSGTTAVKEQKRPLACFQVHRPKKSQQAMTPVIEQPSTASKGMQAVPTSCPPSVTKNPVTKPSLIHHPAQKRQTLSSSRTAGAGSKSTFLPPTHIQSRKSVAKWLGDVKCDEPPEAPNKIDEFDDAEPSLIPSLMTKRNKTLVPCQLEEKAGQRPGMSVDQANLTRSEIAPGSSGKPTVLHGALDPDVPGVTKIHKQHYDRANQQIEGSAGQNLMDMFDGPIDTPALMDQAVETSQLVETGQNYPALQPEVVFGKQIDAPKNLFETMNQKSAAPGRSWAKVVSKENPRVEKQNDVNFGQNVRVTDDRRPETEILVPAESPIVQKTSNSGAAFKEKQQTIRSEGVKHGPLHDVPVSTTRVVPGLDTPSTAPGEEECVEIVFEAENKLHDILKVFQVLPGKVSVQAEFGRLCIKGIPPAEVYMNPSHSGPFEFVNAKTRYLNTNNPDVVFSPILTTSVAEANLVPQMTGGRTSWVLVEKHVYYEFLCVKGTRTDDATRLVVNVDADTFAHECLPLAQEVSQAFVHCAQRAWDIKLGVLHRDMAQITDDFEKFAALLVRSLDIKTNEIGEIVIQAEPYNGTEWCVDRVKIRHEARYRNGAKGPSCLTTTMVRVVERFPNTPKGLFKGQSVPNALPGSGRISEWFEARISSIKAEDALQENIGLELGEQTDWSPDKLERHGALRAICEPAILMVRQMDPVGNSNENGHGTETDQPPFDAVKDLRNRSKNYSYW</sequence>
<dbReference type="STRING" id="694270.A0A395RZ30"/>